<keyword evidence="2 8" id="KW-0812">Transmembrane</keyword>
<evidence type="ECO:0000256" key="1">
    <source>
        <dbReference type="ARBA" id="ARBA00004141"/>
    </source>
</evidence>
<dbReference type="SUPFAM" id="SSF47473">
    <property type="entry name" value="EF-hand"/>
    <property type="match status" value="1"/>
</dbReference>
<dbReference type="InterPro" id="IPR018247">
    <property type="entry name" value="EF_Hand_1_Ca_BS"/>
</dbReference>
<comment type="caution">
    <text evidence="11">The sequence shown here is derived from an EMBL/GenBank/DDBJ whole genome shotgun (WGS) entry which is preliminary data.</text>
</comment>
<dbReference type="Pfam" id="PF00520">
    <property type="entry name" value="Ion_trans"/>
    <property type="match status" value="1"/>
</dbReference>
<comment type="subcellular location">
    <subcellularLocation>
        <location evidence="1">Membrane</location>
        <topology evidence="1">Multi-pass membrane protein</topology>
    </subcellularLocation>
</comment>
<feature type="transmembrane region" description="Helical" evidence="8">
    <location>
        <begin position="79"/>
        <end position="100"/>
    </location>
</feature>
<dbReference type="Gene3D" id="1.20.120.350">
    <property type="entry name" value="Voltage-gated potassium channels. Chain C"/>
    <property type="match status" value="1"/>
</dbReference>
<dbReference type="EMBL" id="CAXAMN010001114">
    <property type="protein sequence ID" value="CAK8992556.1"/>
    <property type="molecule type" value="Genomic_DNA"/>
</dbReference>
<dbReference type="Gene3D" id="1.10.238.10">
    <property type="entry name" value="EF-hand"/>
    <property type="match status" value="1"/>
</dbReference>
<dbReference type="PROSITE" id="PS50222">
    <property type="entry name" value="EF_HAND_2"/>
    <property type="match status" value="2"/>
</dbReference>
<evidence type="ECO:0000256" key="2">
    <source>
        <dbReference type="ARBA" id="ARBA00022692"/>
    </source>
</evidence>
<dbReference type="InterPro" id="IPR005821">
    <property type="entry name" value="Ion_trans_dom"/>
</dbReference>
<sequence>MATVQRRASNPVRLTGEFIRNESYNVSEGNSSWWEKFKTFMMSHYVANLMAVIVCVDTFCTCSEIDARAADGGQPSPGILLISDICLTLYSTEVLLLLVITGLPILKDWMMLLDLGIVVCGWVEVIIVQTITHEGLTFPIKVLRVLRLVRIFRPIRLLKRIRGLRELYKLSMMMATCFRTLAWCFLMCFVVMTGWAMLMVELVNPLVKEVKDINPGTWDGCTDCIDSMSSVMHANLLLFKTVIAGDSWGQIAVPLIQEHPETAIIFVGSLLTLVFGVVNLIVAVVVDTFADARQNDVQNLAEEMEDEIEHDRKALSKLFQRIDKDGSGQLTLRELIEGARHDKAFQSRLRVMDIDEHDLEQLFHMIDLDESGTIEISEFIGPLSRWAHDSKTAPRFIKYNMLQSMHLQQDLYDLSVDCFRELAACIDDVALQVHRQRPAPPTPAPPVPAPAFAETVKGPESGHETSQTDSTLDTEPHLWSKLHEVQQEANQMHGQSAEILGLSIEAIMVNLEAKLDMLLQESRKPRLNKSDSLRSLRSRFAPGPTSMSTDKYGFRRPLDPTAFRSLYMKSRSMRVPGQDGGGSSESYNTFAARFGWPKTRFRTNEQDPSWTLSDAGLPVEKLQSIEEDADDLKTMETSRI</sequence>
<dbReference type="InterPro" id="IPR002048">
    <property type="entry name" value="EF_hand_dom"/>
</dbReference>
<evidence type="ECO:0000256" key="3">
    <source>
        <dbReference type="ARBA" id="ARBA00022837"/>
    </source>
</evidence>
<accession>A0ABP0HTS8</accession>
<gene>
    <name evidence="10" type="ORF">CCMP2556_LOCUS2907</name>
    <name evidence="11" type="ORF">CCMP2556_LOCUS3170</name>
</gene>
<feature type="compositionally biased region" description="Polar residues" evidence="7">
    <location>
        <begin position="464"/>
        <end position="473"/>
    </location>
</feature>
<keyword evidence="12" id="KW-1185">Reference proteome</keyword>
<evidence type="ECO:0000256" key="5">
    <source>
        <dbReference type="ARBA" id="ARBA00023136"/>
    </source>
</evidence>
<evidence type="ECO:0000313" key="12">
    <source>
        <dbReference type="Proteomes" id="UP001642484"/>
    </source>
</evidence>
<evidence type="ECO:0000313" key="10">
    <source>
        <dbReference type="EMBL" id="CAK8992556.1"/>
    </source>
</evidence>
<feature type="coiled-coil region" evidence="6">
    <location>
        <begin position="294"/>
        <end position="321"/>
    </location>
</feature>
<feature type="transmembrane region" description="Helical" evidence="8">
    <location>
        <begin position="176"/>
        <end position="198"/>
    </location>
</feature>
<evidence type="ECO:0000256" key="6">
    <source>
        <dbReference type="SAM" id="Coils"/>
    </source>
</evidence>
<dbReference type="Pfam" id="PF13499">
    <property type="entry name" value="EF-hand_7"/>
    <property type="match status" value="1"/>
</dbReference>
<dbReference type="SMART" id="SM00054">
    <property type="entry name" value="EFh"/>
    <property type="match status" value="2"/>
</dbReference>
<dbReference type="PANTHER" id="PTHR10037:SF62">
    <property type="entry name" value="SODIUM CHANNEL PROTEIN 60E"/>
    <property type="match status" value="1"/>
</dbReference>
<feature type="compositionally biased region" description="Pro residues" evidence="7">
    <location>
        <begin position="438"/>
        <end position="449"/>
    </location>
</feature>
<keyword evidence="5 8" id="KW-0472">Membrane</keyword>
<dbReference type="Proteomes" id="UP001642484">
    <property type="component" value="Unassembled WGS sequence"/>
</dbReference>
<dbReference type="PROSITE" id="PS00018">
    <property type="entry name" value="EF_HAND_1"/>
    <property type="match status" value="2"/>
</dbReference>
<feature type="transmembrane region" description="Helical" evidence="8">
    <location>
        <begin position="263"/>
        <end position="286"/>
    </location>
</feature>
<dbReference type="CDD" id="cd00051">
    <property type="entry name" value="EFh"/>
    <property type="match status" value="1"/>
</dbReference>
<dbReference type="EMBL" id="CAXAMN010001225">
    <property type="protein sequence ID" value="CAK8993248.1"/>
    <property type="molecule type" value="Genomic_DNA"/>
</dbReference>
<name>A0ABP0HTS8_9DINO</name>
<dbReference type="InterPro" id="IPR043203">
    <property type="entry name" value="VGCC_Ca_Na"/>
</dbReference>
<evidence type="ECO:0000259" key="9">
    <source>
        <dbReference type="PROSITE" id="PS50222"/>
    </source>
</evidence>
<organism evidence="11 12">
    <name type="scientific">Durusdinium trenchii</name>
    <dbReference type="NCBI Taxonomy" id="1381693"/>
    <lineage>
        <taxon>Eukaryota</taxon>
        <taxon>Sar</taxon>
        <taxon>Alveolata</taxon>
        <taxon>Dinophyceae</taxon>
        <taxon>Suessiales</taxon>
        <taxon>Symbiodiniaceae</taxon>
        <taxon>Durusdinium</taxon>
    </lineage>
</organism>
<keyword evidence="4 8" id="KW-1133">Transmembrane helix</keyword>
<dbReference type="PANTHER" id="PTHR10037">
    <property type="entry name" value="VOLTAGE-GATED CATION CHANNEL CALCIUM AND SODIUM"/>
    <property type="match status" value="1"/>
</dbReference>
<dbReference type="SUPFAM" id="SSF81324">
    <property type="entry name" value="Voltage-gated potassium channels"/>
    <property type="match status" value="1"/>
</dbReference>
<feature type="domain" description="EF-hand" evidence="9">
    <location>
        <begin position="354"/>
        <end position="389"/>
    </location>
</feature>
<keyword evidence="6" id="KW-0175">Coiled coil</keyword>
<evidence type="ECO:0000256" key="8">
    <source>
        <dbReference type="SAM" id="Phobius"/>
    </source>
</evidence>
<reference evidence="11 12" key="1">
    <citation type="submission" date="2024-02" db="EMBL/GenBank/DDBJ databases">
        <authorList>
            <person name="Chen Y."/>
            <person name="Shah S."/>
            <person name="Dougan E. K."/>
            <person name="Thang M."/>
            <person name="Chan C."/>
        </authorList>
    </citation>
    <scope>NUCLEOTIDE SEQUENCE [LARGE SCALE GENOMIC DNA]</scope>
</reference>
<dbReference type="InterPro" id="IPR011992">
    <property type="entry name" value="EF-hand-dom_pair"/>
</dbReference>
<evidence type="ECO:0000313" key="11">
    <source>
        <dbReference type="EMBL" id="CAK8993248.1"/>
    </source>
</evidence>
<dbReference type="InterPro" id="IPR027359">
    <property type="entry name" value="Volt_channel_dom_sf"/>
</dbReference>
<dbReference type="GO" id="GO:0016301">
    <property type="term" value="F:kinase activity"/>
    <property type="evidence" value="ECO:0007669"/>
    <property type="project" value="UniProtKB-KW"/>
</dbReference>
<keyword evidence="3" id="KW-0106">Calcium</keyword>
<protein>
    <recommendedName>
        <fullName evidence="9">EF-hand domain-containing protein</fullName>
    </recommendedName>
</protein>
<feature type="transmembrane region" description="Helical" evidence="8">
    <location>
        <begin position="112"/>
        <end position="132"/>
    </location>
</feature>
<proteinExistence type="predicted"/>
<evidence type="ECO:0000256" key="4">
    <source>
        <dbReference type="ARBA" id="ARBA00022989"/>
    </source>
</evidence>
<feature type="domain" description="EF-hand" evidence="9">
    <location>
        <begin position="310"/>
        <end position="345"/>
    </location>
</feature>
<feature type="region of interest" description="Disordered" evidence="7">
    <location>
        <begin position="436"/>
        <end position="474"/>
    </location>
</feature>
<evidence type="ECO:0000256" key="7">
    <source>
        <dbReference type="SAM" id="MobiDB-lite"/>
    </source>
</evidence>
<dbReference type="Gene3D" id="1.10.287.70">
    <property type="match status" value="1"/>
</dbReference>